<dbReference type="Gene3D" id="3.20.20.140">
    <property type="entry name" value="Metal-dependent hydrolases"/>
    <property type="match status" value="1"/>
</dbReference>
<dbReference type="STRING" id="1423801.FD50_GL000720"/>
<name>A0A0R1V4X8_9LACO</name>
<dbReference type="GeneID" id="98309437"/>
<evidence type="ECO:0000313" key="2">
    <source>
        <dbReference type="Proteomes" id="UP000051166"/>
    </source>
</evidence>
<keyword evidence="2" id="KW-1185">Reference proteome</keyword>
<dbReference type="Proteomes" id="UP000051166">
    <property type="component" value="Unassembled WGS sequence"/>
</dbReference>
<gene>
    <name evidence="1" type="ORF">FD50_GL000720</name>
</gene>
<comment type="caution">
    <text evidence="1">The sequence shown here is derived from an EMBL/GenBank/DDBJ whole genome shotgun (WGS) entry which is preliminary data.</text>
</comment>
<dbReference type="InterPro" id="IPR032466">
    <property type="entry name" value="Metal_Hydrolase"/>
</dbReference>
<evidence type="ECO:0000313" key="1">
    <source>
        <dbReference type="EMBL" id="KRL98906.1"/>
    </source>
</evidence>
<dbReference type="SUPFAM" id="SSF51556">
    <property type="entry name" value="Metallo-dependent hydrolases"/>
    <property type="match status" value="1"/>
</dbReference>
<dbReference type="PATRIC" id="fig|1423801.4.peg.731"/>
<reference evidence="1 2" key="1">
    <citation type="journal article" date="2015" name="Genome Announc.">
        <title>Expanding the biotechnology potential of lactobacilli through comparative genomics of 213 strains and associated genera.</title>
        <authorList>
            <person name="Sun Z."/>
            <person name="Harris H.M."/>
            <person name="McCann A."/>
            <person name="Guo C."/>
            <person name="Argimon S."/>
            <person name="Zhang W."/>
            <person name="Yang X."/>
            <person name="Jeffery I.B."/>
            <person name="Cooney J.C."/>
            <person name="Kagawa T.F."/>
            <person name="Liu W."/>
            <person name="Song Y."/>
            <person name="Salvetti E."/>
            <person name="Wrobel A."/>
            <person name="Rasinkangas P."/>
            <person name="Parkhill J."/>
            <person name="Rea M.C."/>
            <person name="O'Sullivan O."/>
            <person name="Ritari J."/>
            <person name="Douillard F.P."/>
            <person name="Paul Ross R."/>
            <person name="Yang R."/>
            <person name="Briner A.E."/>
            <person name="Felis G.E."/>
            <person name="de Vos W.M."/>
            <person name="Barrangou R."/>
            <person name="Klaenhammer T.R."/>
            <person name="Caufield P.W."/>
            <person name="Cui Y."/>
            <person name="Zhang H."/>
            <person name="O'Toole P.W."/>
        </authorList>
    </citation>
    <scope>NUCLEOTIDE SEQUENCE [LARGE SCALE GENOMIC DNA]</scope>
    <source>
        <strain evidence="1 2">DSM 16230</strain>
    </source>
</reference>
<dbReference type="RefSeq" id="WP_162256074.1">
    <property type="nucleotide sequence ID" value="NZ_AZFQ01000036.1"/>
</dbReference>
<protein>
    <submittedName>
        <fullName evidence="1">Uncharacterized protein</fullName>
    </submittedName>
</protein>
<sequence length="50" mass="5784">MGTKTFFNFNLFDGIDSIEHGFYVNDEEIELMLEPNTYLTPILLAETLIL</sequence>
<proteinExistence type="predicted"/>
<accession>A0A0R1V4X8</accession>
<dbReference type="AlphaFoldDB" id="A0A0R1V4X8"/>
<dbReference type="EMBL" id="AZFQ01000036">
    <property type="protein sequence ID" value="KRL98906.1"/>
    <property type="molecule type" value="Genomic_DNA"/>
</dbReference>
<organism evidence="1 2">
    <name type="scientific">Liquorilactobacillus satsumensis DSM 16230 = JCM 12392</name>
    <dbReference type="NCBI Taxonomy" id="1423801"/>
    <lineage>
        <taxon>Bacteria</taxon>
        <taxon>Bacillati</taxon>
        <taxon>Bacillota</taxon>
        <taxon>Bacilli</taxon>
        <taxon>Lactobacillales</taxon>
        <taxon>Lactobacillaceae</taxon>
        <taxon>Liquorilactobacillus</taxon>
    </lineage>
</organism>